<proteinExistence type="predicted"/>
<gene>
    <name evidence="3" type="primary">LOC107899214</name>
</gene>
<feature type="transmembrane region" description="Helical" evidence="1">
    <location>
        <begin position="107"/>
        <end position="126"/>
    </location>
</feature>
<dbReference type="RefSeq" id="XP_040947183.1">
    <property type="nucleotide sequence ID" value="XM_041091249.1"/>
</dbReference>
<reference evidence="3" key="2">
    <citation type="submission" date="2025-08" db="UniProtKB">
        <authorList>
            <consortium name="RefSeq"/>
        </authorList>
    </citation>
    <scope>IDENTIFICATION</scope>
</reference>
<dbReference type="Proteomes" id="UP000818029">
    <property type="component" value="Chromosome D04"/>
</dbReference>
<accession>A0ABM2ZX03</accession>
<name>A0ABM2ZX03_GOSHI</name>
<keyword evidence="2" id="KW-1185">Reference proteome</keyword>
<protein>
    <submittedName>
        <fullName evidence="3">Uncharacterized protein isoform X1</fullName>
    </submittedName>
</protein>
<sequence length="172" mass="19526">MHRSLVRPFMGVRGFSSTSKKIVASVLFERLPVVIPKLDPVVYAFKSFPFDGGSSIDTNILMNSWTCLNLGEKVITKLTTFQLQGSLKLTKRLTESHCREHLIEDCIFFHMVTVMQLLAGNLCGIFQKKFMIQRRRCARVCLSIRTRRPLSHLFCRKCSHGAHGYTADGECA</sequence>
<organism evidence="2 3">
    <name type="scientific">Gossypium hirsutum</name>
    <name type="common">Upland cotton</name>
    <name type="synonym">Gossypium mexicanum</name>
    <dbReference type="NCBI Taxonomy" id="3635"/>
    <lineage>
        <taxon>Eukaryota</taxon>
        <taxon>Viridiplantae</taxon>
        <taxon>Streptophyta</taxon>
        <taxon>Embryophyta</taxon>
        <taxon>Tracheophyta</taxon>
        <taxon>Spermatophyta</taxon>
        <taxon>Magnoliopsida</taxon>
        <taxon>eudicotyledons</taxon>
        <taxon>Gunneridae</taxon>
        <taxon>Pentapetalae</taxon>
        <taxon>rosids</taxon>
        <taxon>malvids</taxon>
        <taxon>Malvales</taxon>
        <taxon>Malvaceae</taxon>
        <taxon>Malvoideae</taxon>
        <taxon>Gossypium</taxon>
    </lineage>
</organism>
<evidence type="ECO:0000313" key="2">
    <source>
        <dbReference type="Proteomes" id="UP000818029"/>
    </source>
</evidence>
<reference evidence="2" key="1">
    <citation type="journal article" date="2020" name="Nat. Genet.">
        <title>Genomic diversifications of five Gossypium allopolyploid species and their impact on cotton improvement.</title>
        <authorList>
            <person name="Chen Z.J."/>
            <person name="Sreedasyam A."/>
            <person name="Ando A."/>
            <person name="Song Q."/>
            <person name="De Santiago L.M."/>
            <person name="Hulse-Kemp A.M."/>
            <person name="Ding M."/>
            <person name="Ye W."/>
            <person name="Kirkbride R.C."/>
            <person name="Jenkins J."/>
            <person name="Plott C."/>
            <person name="Lovell J."/>
            <person name="Lin Y.M."/>
            <person name="Vaughn R."/>
            <person name="Liu B."/>
            <person name="Simpson S."/>
            <person name="Scheffler B.E."/>
            <person name="Wen L."/>
            <person name="Saski C.A."/>
            <person name="Grover C.E."/>
            <person name="Hu G."/>
            <person name="Conover J.L."/>
            <person name="Carlson J.W."/>
            <person name="Shu S."/>
            <person name="Boston L.B."/>
            <person name="Williams M."/>
            <person name="Peterson D.G."/>
            <person name="McGee K."/>
            <person name="Jones D.C."/>
            <person name="Wendel J.F."/>
            <person name="Stelly D.M."/>
            <person name="Grimwood J."/>
            <person name="Schmutz J."/>
        </authorList>
    </citation>
    <scope>NUCLEOTIDE SEQUENCE [LARGE SCALE GENOMIC DNA]</scope>
    <source>
        <strain evidence="2">cv. TM-1</strain>
    </source>
</reference>
<dbReference type="GeneID" id="107899214"/>
<keyword evidence="1" id="KW-0472">Membrane</keyword>
<keyword evidence="1" id="KW-0812">Transmembrane</keyword>
<keyword evidence="1" id="KW-1133">Transmembrane helix</keyword>
<evidence type="ECO:0000256" key="1">
    <source>
        <dbReference type="SAM" id="Phobius"/>
    </source>
</evidence>
<evidence type="ECO:0000313" key="3">
    <source>
        <dbReference type="RefSeq" id="XP_040947183.1"/>
    </source>
</evidence>